<keyword evidence="2" id="KW-1185">Reference proteome</keyword>
<dbReference type="GeneID" id="111007229"/>
<gene>
    <name evidence="3" type="primary">LOC111007229</name>
</gene>
<dbReference type="Proteomes" id="UP000504603">
    <property type="component" value="Unplaced"/>
</dbReference>
<keyword evidence="1" id="KW-0812">Transmembrane</keyword>
<feature type="transmembrane region" description="Helical" evidence="1">
    <location>
        <begin position="117"/>
        <end position="136"/>
    </location>
</feature>
<dbReference type="OrthoDB" id="2124888at2759"/>
<dbReference type="PANTHER" id="PTHR28026:SF9">
    <property type="entry name" value="2-HYDROXY-PALMITIC ACID DIOXYGENASE MPO1"/>
    <property type="match status" value="1"/>
</dbReference>
<proteinExistence type="predicted"/>
<dbReference type="GO" id="GO:0046521">
    <property type="term" value="P:sphingoid catabolic process"/>
    <property type="evidence" value="ECO:0007669"/>
    <property type="project" value="TreeGrafter"/>
</dbReference>
<feature type="transmembrane region" description="Helical" evidence="1">
    <location>
        <begin position="156"/>
        <end position="174"/>
    </location>
</feature>
<dbReference type="GO" id="GO:0016020">
    <property type="term" value="C:membrane"/>
    <property type="evidence" value="ECO:0007669"/>
    <property type="project" value="GOC"/>
</dbReference>
<sequence>MSFSATAKIPQFQPLPLNSRSNGNGNPLFFRSSSRFLGSTLGIRFPSLSSSTRRRRSSTVVAVADDVKDMDNNLKPSSNPNPGLSIFPEILMGKTGLFDLETQFAFYGAYHSNPINIFIHVLFVWPIFFTALMYLYFTPSLYSIPKTLCGFEHGLVLNFGFLFTLICAVSYVAFDKRAGSMAALLCLVCWGGAGFLANSLGYSLTWKVVLAAQLFCWTNQFIGHGVFEKRAPALLDNLAQAFLMAPFFVFLEVLQNLFRYEPYPGFNASVQAKIKEEIKEWKEKKEKLS</sequence>
<organism evidence="2 3">
    <name type="scientific">Momordica charantia</name>
    <name type="common">Bitter gourd</name>
    <name type="synonym">Balsam pear</name>
    <dbReference type="NCBI Taxonomy" id="3673"/>
    <lineage>
        <taxon>Eukaryota</taxon>
        <taxon>Viridiplantae</taxon>
        <taxon>Streptophyta</taxon>
        <taxon>Embryophyta</taxon>
        <taxon>Tracheophyta</taxon>
        <taxon>Spermatophyta</taxon>
        <taxon>Magnoliopsida</taxon>
        <taxon>eudicotyledons</taxon>
        <taxon>Gunneridae</taxon>
        <taxon>Pentapetalae</taxon>
        <taxon>rosids</taxon>
        <taxon>fabids</taxon>
        <taxon>Cucurbitales</taxon>
        <taxon>Cucurbitaceae</taxon>
        <taxon>Momordiceae</taxon>
        <taxon>Momordica</taxon>
    </lineage>
</organism>
<evidence type="ECO:0000313" key="3">
    <source>
        <dbReference type="RefSeq" id="XP_022135210.1"/>
    </source>
</evidence>
<dbReference type="AlphaFoldDB" id="A0A6J1C0I5"/>
<dbReference type="InterPro" id="IPR009305">
    <property type="entry name" value="Mpo1-like"/>
</dbReference>
<keyword evidence="1" id="KW-0472">Membrane</keyword>
<reference evidence="3" key="1">
    <citation type="submission" date="2025-08" db="UniProtKB">
        <authorList>
            <consortium name="RefSeq"/>
        </authorList>
    </citation>
    <scope>IDENTIFICATION</scope>
    <source>
        <strain evidence="3">OHB3-1</strain>
    </source>
</reference>
<dbReference type="Pfam" id="PF06127">
    <property type="entry name" value="Mpo1-like"/>
    <property type="match status" value="1"/>
</dbReference>
<evidence type="ECO:0000256" key="1">
    <source>
        <dbReference type="SAM" id="Phobius"/>
    </source>
</evidence>
<accession>A0A6J1C0I5</accession>
<dbReference type="PANTHER" id="PTHR28026">
    <property type="entry name" value="DUF962 DOMAIN PROTEIN (AFU_ORTHOLOGUE AFUA_8G05310)"/>
    <property type="match status" value="1"/>
</dbReference>
<dbReference type="GO" id="GO:0005783">
    <property type="term" value="C:endoplasmic reticulum"/>
    <property type="evidence" value="ECO:0007669"/>
    <property type="project" value="TreeGrafter"/>
</dbReference>
<name>A0A6J1C0I5_MOMCH</name>
<protein>
    <submittedName>
        <fullName evidence="3">Uncharacterized endoplasmic reticulum membrane protein C16E8.02 isoform X1</fullName>
    </submittedName>
</protein>
<dbReference type="RefSeq" id="XP_022135210.1">
    <property type="nucleotide sequence ID" value="XM_022279518.1"/>
</dbReference>
<evidence type="ECO:0000313" key="2">
    <source>
        <dbReference type="Proteomes" id="UP000504603"/>
    </source>
</evidence>
<feature type="transmembrane region" description="Helical" evidence="1">
    <location>
        <begin position="181"/>
        <end position="202"/>
    </location>
</feature>
<dbReference type="KEGG" id="mcha:111007229"/>
<keyword evidence="1" id="KW-1133">Transmembrane helix</keyword>